<dbReference type="PROSITE" id="PS51686">
    <property type="entry name" value="SAM_MT_RSMB_NOP"/>
    <property type="match status" value="1"/>
</dbReference>
<keyword evidence="6 13" id="KW-0489">Methyltransferase</keyword>
<evidence type="ECO:0000256" key="7">
    <source>
        <dbReference type="ARBA" id="ARBA00022679"/>
    </source>
</evidence>
<protein>
    <recommendedName>
        <fullName evidence="3">16S rRNA (cytosine(967)-C(5))-methyltransferase</fullName>
        <ecNumber evidence="3">2.1.1.176</ecNumber>
    </recommendedName>
    <alternativeName>
        <fullName evidence="10">16S rRNA m5C967 methyltransferase</fullName>
    </alternativeName>
    <alternativeName>
        <fullName evidence="11">rRNA (cytosine-C(5)-)-methyltransferase RsmB</fullName>
    </alternativeName>
</protein>
<dbReference type="FunFam" id="3.40.50.150:FF:000022">
    <property type="entry name" value="Ribosomal RNA small subunit methyltransferase B"/>
    <property type="match status" value="1"/>
</dbReference>
<dbReference type="SUPFAM" id="SSF48013">
    <property type="entry name" value="NusB-like"/>
    <property type="match status" value="1"/>
</dbReference>
<evidence type="ECO:0000256" key="3">
    <source>
        <dbReference type="ARBA" id="ARBA00012140"/>
    </source>
</evidence>
<feature type="domain" description="SAM-dependent MTase RsmB/NOP-type" evidence="15">
    <location>
        <begin position="315"/>
        <end position="591"/>
    </location>
</feature>
<dbReference type="OMA" id="RVNRQHH"/>
<keyword evidence="4" id="KW-0963">Cytoplasm</keyword>
<dbReference type="NCBIfam" id="NF011494">
    <property type="entry name" value="PRK14902.1"/>
    <property type="match status" value="1"/>
</dbReference>
<dbReference type="PRINTS" id="PR02008">
    <property type="entry name" value="RCMTFAMILY"/>
</dbReference>
<dbReference type="SUPFAM" id="SSF53335">
    <property type="entry name" value="S-adenosyl-L-methionine-dependent methyltransferases"/>
    <property type="match status" value="1"/>
</dbReference>
<dbReference type="CDD" id="cd02440">
    <property type="entry name" value="AdoMet_MTases"/>
    <property type="match status" value="1"/>
</dbReference>
<comment type="catalytic activity">
    <reaction evidence="12">
        <text>cytidine(967) in 16S rRNA + S-adenosyl-L-methionine = 5-methylcytidine(967) in 16S rRNA + S-adenosyl-L-homocysteine + H(+)</text>
        <dbReference type="Rhea" id="RHEA:42748"/>
        <dbReference type="Rhea" id="RHEA-COMP:10219"/>
        <dbReference type="Rhea" id="RHEA-COMP:10220"/>
        <dbReference type="ChEBI" id="CHEBI:15378"/>
        <dbReference type="ChEBI" id="CHEBI:57856"/>
        <dbReference type="ChEBI" id="CHEBI:59789"/>
        <dbReference type="ChEBI" id="CHEBI:74483"/>
        <dbReference type="ChEBI" id="CHEBI:82748"/>
        <dbReference type="EC" id="2.1.1.176"/>
    </reaction>
</comment>
<dbReference type="Proteomes" id="UP000244005">
    <property type="component" value="Unassembled WGS sequence"/>
</dbReference>
<dbReference type="EMBL" id="KZ772752">
    <property type="protein sequence ID" value="PTQ34433.1"/>
    <property type="molecule type" value="Genomic_DNA"/>
</dbReference>
<feature type="compositionally biased region" description="Basic and acidic residues" evidence="14">
    <location>
        <begin position="89"/>
        <end position="118"/>
    </location>
</feature>
<dbReference type="Gene3D" id="1.10.940.10">
    <property type="entry name" value="NusB-like"/>
    <property type="match status" value="1"/>
</dbReference>
<dbReference type="Pfam" id="PF22458">
    <property type="entry name" value="RsmF-B_ferredox"/>
    <property type="match status" value="1"/>
</dbReference>
<evidence type="ECO:0000256" key="8">
    <source>
        <dbReference type="ARBA" id="ARBA00022691"/>
    </source>
</evidence>
<dbReference type="GO" id="GO:0008649">
    <property type="term" value="F:rRNA methyltransferase activity"/>
    <property type="evidence" value="ECO:0007669"/>
    <property type="project" value="InterPro"/>
</dbReference>
<evidence type="ECO:0000256" key="6">
    <source>
        <dbReference type="ARBA" id="ARBA00022603"/>
    </source>
</evidence>
<feature type="region of interest" description="Disordered" evidence="14">
    <location>
        <begin position="69"/>
        <end position="118"/>
    </location>
</feature>
<dbReference type="GO" id="GO:0003723">
    <property type="term" value="F:RNA binding"/>
    <property type="evidence" value="ECO:0007669"/>
    <property type="project" value="UniProtKB-UniRule"/>
</dbReference>
<organism evidence="16 17">
    <name type="scientific">Marchantia polymorpha</name>
    <name type="common">Common liverwort</name>
    <name type="synonym">Marchantia aquatica</name>
    <dbReference type="NCBI Taxonomy" id="3197"/>
    <lineage>
        <taxon>Eukaryota</taxon>
        <taxon>Viridiplantae</taxon>
        <taxon>Streptophyta</taxon>
        <taxon>Embryophyta</taxon>
        <taxon>Marchantiophyta</taxon>
        <taxon>Marchantiopsida</taxon>
        <taxon>Marchantiidae</taxon>
        <taxon>Marchantiales</taxon>
        <taxon>Marchantiaceae</taxon>
        <taxon>Marchantia</taxon>
    </lineage>
</organism>
<sequence length="592" mass="65206">MSSAAALCPQALTSATRSVWGNLQSCQVHMGIPLGAGRFGEGSGIARLSTELGFCGFLGCTFRRAAGEQNGFKERSRKRGLATSASGNFDRRRPVEVSRRDSSRNAPSGERRQQRTKFRDDISPHRAVVVVRLLRIEEGGAYADILSWDSTIDTTREMQYVQRTLGFSTAELEPRGRRLVTEEVAGIVRWKRYLDYLIFSQFRGEERDYERMEPLLRQILRLGVYELVMLEMSPYAVVNEATQLAKIALRAGAGGMVNGLLRAVATNQIENNHPSPVLEGDDRSQARALATIHSHPVWMVRKWMARFGKEETIELLQYNNRRPTFALRANIAQGVSPEDLSAQLDKLEVAHEKSPYVPEFVRLSIGMQDVLRAGLLKDGLCAVQDESAGLVVCVVDPQPGEHIIDCCAAPGGKALFLAAKLNGTGKVLAVDINEGRLRILEEAAEQLGVSNIVSTLCCDLRNYTADVTGTADKVLLDAPCSGLGVLAKRADLRWRRTPEEILGLNDLQDQLLDSAAKLVKPGGVLVYSTCSIEPAENHERVAAFIDGHPEFVIESAEAFIPKELVSEEGYFASKPHKHLIDGAFAARLRKTQ</sequence>
<keyword evidence="7 13" id="KW-0808">Transferase</keyword>
<dbReference type="NCBIfam" id="TIGR00563">
    <property type="entry name" value="rsmB"/>
    <property type="match status" value="1"/>
</dbReference>
<evidence type="ECO:0000256" key="9">
    <source>
        <dbReference type="ARBA" id="ARBA00022884"/>
    </source>
</evidence>
<dbReference type="EC" id="2.1.1.176" evidence="3"/>
<name>A0A2R6WKU1_MARPO</name>
<dbReference type="Gene3D" id="3.30.70.1170">
    <property type="entry name" value="Sun protein, domain 3"/>
    <property type="match status" value="1"/>
</dbReference>
<comment type="function">
    <text evidence="1">Specifically methylates the cytosine at position 967 (m5C967) of 16S rRNA.</text>
</comment>
<evidence type="ECO:0000256" key="11">
    <source>
        <dbReference type="ARBA" id="ARBA00031088"/>
    </source>
</evidence>
<feature type="active site" description="Nucleophile" evidence="13">
    <location>
        <position position="530"/>
    </location>
</feature>
<feature type="binding site" evidence="13">
    <location>
        <position position="459"/>
    </location>
    <ligand>
        <name>S-adenosyl-L-methionine</name>
        <dbReference type="ChEBI" id="CHEBI:59789"/>
    </ligand>
</feature>
<dbReference type="InterPro" id="IPR049560">
    <property type="entry name" value="MeTrfase_RsmB-F_NOP2_cat"/>
</dbReference>
<evidence type="ECO:0000256" key="5">
    <source>
        <dbReference type="ARBA" id="ARBA00022552"/>
    </source>
</evidence>
<proteinExistence type="inferred from homology"/>
<dbReference type="InterPro" id="IPR006027">
    <property type="entry name" value="NusB_RsmB_TIM44"/>
</dbReference>
<dbReference type="InterPro" id="IPR035926">
    <property type="entry name" value="NusB-like_sf"/>
</dbReference>
<comment type="similarity">
    <text evidence="13">Belongs to the class I-like SAM-binding methyltransferase superfamily. RsmB/NOP family.</text>
</comment>
<dbReference type="GO" id="GO:0006355">
    <property type="term" value="P:regulation of DNA-templated transcription"/>
    <property type="evidence" value="ECO:0007669"/>
    <property type="project" value="InterPro"/>
</dbReference>
<feature type="binding site" evidence="13">
    <location>
        <position position="431"/>
    </location>
    <ligand>
        <name>S-adenosyl-L-methionine</name>
        <dbReference type="ChEBI" id="CHEBI:59789"/>
    </ligand>
</feature>
<dbReference type="GO" id="GO:0005737">
    <property type="term" value="C:cytoplasm"/>
    <property type="evidence" value="ECO:0007669"/>
    <property type="project" value="UniProtKB-SubCell"/>
</dbReference>
<reference evidence="17" key="1">
    <citation type="journal article" date="2017" name="Cell">
        <title>Insights into land plant evolution garnered from the Marchantia polymorpha genome.</title>
        <authorList>
            <person name="Bowman J.L."/>
            <person name="Kohchi T."/>
            <person name="Yamato K.T."/>
            <person name="Jenkins J."/>
            <person name="Shu S."/>
            <person name="Ishizaki K."/>
            <person name="Yamaoka S."/>
            <person name="Nishihama R."/>
            <person name="Nakamura Y."/>
            <person name="Berger F."/>
            <person name="Adam C."/>
            <person name="Aki S.S."/>
            <person name="Althoff F."/>
            <person name="Araki T."/>
            <person name="Arteaga-Vazquez M.A."/>
            <person name="Balasubrmanian S."/>
            <person name="Barry K."/>
            <person name="Bauer D."/>
            <person name="Boehm C.R."/>
            <person name="Briginshaw L."/>
            <person name="Caballero-Perez J."/>
            <person name="Catarino B."/>
            <person name="Chen F."/>
            <person name="Chiyoda S."/>
            <person name="Chovatia M."/>
            <person name="Davies K.M."/>
            <person name="Delmans M."/>
            <person name="Demura T."/>
            <person name="Dierschke T."/>
            <person name="Dolan L."/>
            <person name="Dorantes-Acosta A.E."/>
            <person name="Eklund D.M."/>
            <person name="Florent S.N."/>
            <person name="Flores-Sandoval E."/>
            <person name="Fujiyama A."/>
            <person name="Fukuzawa H."/>
            <person name="Galik B."/>
            <person name="Grimanelli D."/>
            <person name="Grimwood J."/>
            <person name="Grossniklaus U."/>
            <person name="Hamada T."/>
            <person name="Haseloff J."/>
            <person name="Hetherington A.J."/>
            <person name="Higo A."/>
            <person name="Hirakawa Y."/>
            <person name="Hundley H.N."/>
            <person name="Ikeda Y."/>
            <person name="Inoue K."/>
            <person name="Inoue S.I."/>
            <person name="Ishida S."/>
            <person name="Jia Q."/>
            <person name="Kakita M."/>
            <person name="Kanazawa T."/>
            <person name="Kawai Y."/>
            <person name="Kawashima T."/>
            <person name="Kennedy M."/>
            <person name="Kinose K."/>
            <person name="Kinoshita T."/>
            <person name="Kohara Y."/>
            <person name="Koide E."/>
            <person name="Komatsu K."/>
            <person name="Kopischke S."/>
            <person name="Kubo M."/>
            <person name="Kyozuka J."/>
            <person name="Lagercrantz U."/>
            <person name="Lin S.S."/>
            <person name="Lindquist E."/>
            <person name="Lipzen A.M."/>
            <person name="Lu C.W."/>
            <person name="De Luna E."/>
            <person name="Martienssen R.A."/>
            <person name="Minamino N."/>
            <person name="Mizutani M."/>
            <person name="Mizutani M."/>
            <person name="Mochizuki N."/>
            <person name="Monte I."/>
            <person name="Mosher R."/>
            <person name="Nagasaki H."/>
            <person name="Nakagami H."/>
            <person name="Naramoto S."/>
            <person name="Nishitani K."/>
            <person name="Ohtani M."/>
            <person name="Okamoto T."/>
            <person name="Okumura M."/>
            <person name="Phillips J."/>
            <person name="Pollak B."/>
            <person name="Reinders A."/>
            <person name="Rovekamp M."/>
            <person name="Sano R."/>
            <person name="Sawa S."/>
            <person name="Schmid M.W."/>
            <person name="Shirakawa M."/>
            <person name="Solano R."/>
            <person name="Spunde A."/>
            <person name="Suetsugu N."/>
            <person name="Sugano S."/>
            <person name="Sugiyama A."/>
            <person name="Sun R."/>
            <person name="Suzuki Y."/>
            <person name="Takenaka M."/>
            <person name="Takezawa D."/>
            <person name="Tomogane H."/>
            <person name="Tsuzuki M."/>
            <person name="Ueda T."/>
            <person name="Umeda M."/>
            <person name="Ward J.M."/>
            <person name="Watanabe Y."/>
            <person name="Yazaki K."/>
            <person name="Yokoyama R."/>
            <person name="Yoshitake Y."/>
            <person name="Yotsui I."/>
            <person name="Zachgo S."/>
            <person name="Schmutz J."/>
        </authorList>
    </citation>
    <scope>NUCLEOTIDE SEQUENCE [LARGE SCALE GENOMIC DNA]</scope>
    <source>
        <strain evidence="17">Tak-1</strain>
    </source>
</reference>
<keyword evidence="5" id="KW-0698">rRNA processing</keyword>
<evidence type="ECO:0000256" key="10">
    <source>
        <dbReference type="ARBA" id="ARBA00030399"/>
    </source>
</evidence>
<evidence type="ECO:0000313" key="17">
    <source>
        <dbReference type="Proteomes" id="UP000244005"/>
    </source>
</evidence>
<evidence type="ECO:0000256" key="2">
    <source>
        <dbReference type="ARBA" id="ARBA00004496"/>
    </source>
</evidence>
<gene>
    <name evidence="16" type="ORF">MARPO_0080s0050</name>
</gene>
<accession>A0A2R6WKU1</accession>
<dbReference type="InterPro" id="IPR023268">
    <property type="entry name" value="RCMT_RsmB-rel_pln"/>
</dbReference>
<dbReference type="Pfam" id="PF01029">
    <property type="entry name" value="NusB"/>
    <property type="match status" value="1"/>
</dbReference>
<dbReference type="OrthoDB" id="427002at2759"/>
<keyword evidence="9 13" id="KW-0694">RNA-binding</keyword>
<keyword evidence="8 13" id="KW-0949">S-adenosyl-L-methionine</keyword>
<evidence type="ECO:0000313" key="16">
    <source>
        <dbReference type="EMBL" id="PTQ34433.1"/>
    </source>
</evidence>
<dbReference type="PANTHER" id="PTHR22807:SF61">
    <property type="entry name" value="NOL1_NOP2_SUN FAMILY PROTEIN _ ANTITERMINATION NUSB DOMAIN-CONTAINING PROTEIN"/>
    <property type="match status" value="1"/>
</dbReference>
<dbReference type="InterPro" id="IPR001678">
    <property type="entry name" value="MeTrfase_RsmB-F_NOP2_dom"/>
</dbReference>
<comment type="subcellular location">
    <subcellularLocation>
        <location evidence="2">Cytoplasm</location>
    </subcellularLocation>
</comment>
<evidence type="ECO:0000256" key="4">
    <source>
        <dbReference type="ARBA" id="ARBA00022490"/>
    </source>
</evidence>
<evidence type="ECO:0000256" key="1">
    <source>
        <dbReference type="ARBA" id="ARBA00002724"/>
    </source>
</evidence>
<feature type="binding site" evidence="13">
    <location>
        <begin position="407"/>
        <end position="413"/>
    </location>
    <ligand>
        <name>S-adenosyl-L-methionine</name>
        <dbReference type="ChEBI" id="CHEBI:59789"/>
    </ligand>
</feature>
<evidence type="ECO:0000256" key="12">
    <source>
        <dbReference type="ARBA" id="ARBA00047283"/>
    </source>
</evidence>
<evidence type="ECO:0000259" key="15">
    <source>
        <dbReference type="PROSITE" id="PS51686"/>
    </source>
</evidence>
<dbReference type="InterPro" id="IPR004573">
    <property type="entry name" value="rRNA_ssu_MeTfrase_B"/>
</dbReference>
<dbReference type="PANTHER" id="PTHR22807">
    <property type="entry name" value="NOP2 YEAST -RELATED NOL1/NOP2/FMU SUN DOMAIN-CONTAINING"/>
    <property type="match status" value="1"/>
</dbReference>
<dbReference type="Pfam" id="PF01189">
    <property type="entry name" value="Methyltr_RsmB-F"/>
    <property type="match status" value="1"/>
</dbReference>
<keyword evidence="17" id="KW-1185">Reference proteome</keyword>
<dbReference type="AlphaFoldDB" id="A0A2R6WKU1"/>
<evidence type="ECO:0000256" key="14">
    <source>
        <dbReference type="SAM" id="MobiDB-lite"/>
    </source>
</evidence>
<feature type="binding site" evidence="13">
    <location>
        <position position="477"/>
    </location>
    <ligand>
        <name>S-adenosyl-L-methionine</name>
        <dbReference type="ChEBI" id="CHEBI:59789"/>
    </ligand>
</feature>
<dbReference type="Gramene" id="Mp4g02490.1">
    <property type="protein sequence ID" value="Mp4g02490.1.cds"/>
    <property type="gene ID" value="Mp4g02490"/>
</dbReference>
<dbReference type="FunFam" id="3.30.70.1170:FF:000003">
    <property type="entry name" value="16S rRNA (Cytosine(967)-C(5))-methyltransferase RsmB"/>
    <property type="match status" value="1"/>
</dbReference>
<dbReference type="InterPro" id="IPR023267">
    <property type="entry name" value="RCMT"/>
</dbReference>
<dbReference type="Gene3D" id="3.40.50.150">
    <property type="entry name" value="Vaccinia Virus protein VP39"/>
    <property type="match status" value="1"/>
</dbReference>
<dbReference type="SMR" id="A0A2R6WKU1"/>
<evidence type="ECO:0000256" key="13">
    <source>
        <dbReference type="PROSITE-ProRule" id="PRU01023"/>
    </source>
</evidence>
<dbReference type="GO" id="GO:0001510">
    <property type="term" value="P:RNA methylation"/>
    <property type="evidence" value="ECO:0000318"/>
    <property type="project" value="GO_Central"/>
</dbReference>
<dbReference type="InterPro" id="IPR054728">
    <property type="entry name" value="RsmB-like_ferredoxin"/>
</dbReference>
<dbReference type="InterPro" id="IPR029063">
    <property type="entry name" value="SAM-dependent_MTases_sf"/>
</dbReference>
<dbReference type="PRINTS" id="PR02009">
    <property type="entry name" value="RCMTFMUVIRPL"/>
</dbReference>